<dbReference type="OrthoDB" id="290623at2"/>
<evidence type="ECO:0000256" key="2">
    <source>
        <dbReference type="SAM" id="Phobius"/>
    </source>
</evidence>
<dbReference type="RefSeq" id="WP_114368290.1">
    <property type="nucleotide sequence ID" value="NZ_QPEX01000011.1"/>
</dbReference>
<dbReference type="Proteomes" id="UP000253562">
    <property type="component" value="Unassembled WGS sequence"/>
</dbReference>
<keyword evidence="2" id="KW-1133">Transmembrane helix</keyword>
<evidence type="ECO:0000313" key="4">
    <source>
        <dbReference type="Proteomes" id="UP000253562"/>
    </source>
</evidence>
<keyword evidence="1" id="KW-0175">Coiled coil</keyword>
<name>A0A368KTB5_9BACT</name>
<dbReference type="EMBL" id="QPEX01000011">
    <property type="protein sequence ID" value="RCS52866.1"/>
    <property type="molecule type" value="Genomic_DNA"/>
</dbReference>
<organism evidence="3 4">
    <name type="scientific">Bremerella cremea</name>
    <dbReference type="NCBI Taxonomy" id="1031537"/>
    <lineage>
        <taxon>Bacteria</taxon>
        <taxon>Pseudomonadati</taxon>
        <taxon>Planctomycetota</taxon>
        <taxon>Planctomycetia</taxon>
        <taxon>Pirellulales</taxon>
        <taxon>Pirellulaceae</taxon>
        <taxon>Bremerella</taxon>
    </lineage>
</organism>
<comment type="caution">
    <text evidence="3">The sequence shown here is derived from an EMBL/GenBank/DDBJ whole genome shotgun (WGS) entry which is preliminary data.</text>
</comment>
<keyword evidence="2" id="KW-0472">Membrane</keyword>
<feature type="coiled-coil region" evidence="1">
    <location>
        <begin position="46"/>
        <end position="80"/>
    </location>
</feature>
<protein>
    <submittedName>
        <fullName evidence="3">Uncharacterized protein</fullName>
    </submittedName>
</protein>
<evidence type="ECO:0000313" key="3">
    <source>
        <dbReference type="EMBL" id="RCS52866.1"/>
    </source>
</evidence>
<evidence type="ECO:0000256" key="1">
    <source>
        <dbReference type="SAM" id="Coils"/>
    </source>
</evidence>
<reference evidence="3 4" key="1">
    <citation type="submission" date="2018-07" db="EMBL/GenBank/DDBJ databases">
        <title>Comparative genomes isolates from brazilian mangrove.</title>
        <authorList>
            <person name="De Araujo J.E."/>
            <person name="Taketani R.G."/>
            <person name="Silva M.C.P."/>
            <person name="Lourenco M.V."/>
            <person name="Oliveira V.M."/>
            <person name="Andreote F.D."/>
        </authorList>
    </citation>
    <scope>NUCLEOTIDE SEQUENCE [LARGE SCALE GENOMIC DNA]</scope>
    <source>
        <strain evidence="3 4">HEX PRIS-MGV</strain>
    </source>
</reference>
<feature type="transmembrane region" description="Helical" evidence="2">
    <location>
        <begin position="16"/>
        <end position="39"/>
    </location>
</feature>
<sequence length="212" mass="24296">MTSDQEPKPSILRGQFPLWVLLFVLPTLIASGCAVYLAFAAQAKEQARLQEQEARTRQELAAAQLRLSRLNRMNASLEIKQLRWKSPLSIVQAVKNPPPKTPSVQSASHWEPLYLVRNSIHFYLQASDEELQQLVSQLIAIYPESRPEVQYRVLDCLEKLPAYVADRSELVRKEIEDFLATVPEDSDPRIQGMVRRLKVRYSIDESKEAPTR</sequence>
<proteinExistence type="predicted"/>
<gene>
    <name evidence="3" type="ORF">DTL42_08535</name>
</gene>
<dbReference type="AlphaFoldDB" id="A0A368KTB5"/>
<keyword evidence="2" id="KW-0812">Transmembrane</keyword>
<accession>A0A368KTB5</accession>